<protein>
    <submittedName>
        <fullName evidence="4">Alpha/beta hydrolase</fullName>
    </submittedName>
</protein>
<reference evidence="4" key="1">
    <citation type="submission" date="2021-04" db="EMBL/GenBank/DDBJ databases">
        <title>Luteolibacter sp. 32A isolated from the skin of an Anderson's salamander (Ambystoma andersonii).</title>
        <authorList>
            <person name="Spergser J."/>
            <person name="Busse H.-J."/>
        </authorList>
    </citation>
    <scope>NUCLEOTIDE SEQUENCE</scope>
    <source>
        <strain evidence="4">32A</strain>
    </source>
</reference>
<dbReference type="Proteomes" id="UP000676169">
    <property type="component" value="Chromosome"/>
</dbReference>
<feature type="chain" id="PRO_5036718519" evidence="2">
    <location>
        <begin position="34"/>
        <end position="371"/>
    </location>
</feature>
<gene>
    <name evidence="4" type="ORF">KBB96_10090</name>
</gene>
<dbReference type="InterPro" id="IPR029058">
    <property type="entry name" value="AB_hydrolase_fold"/>
</dbReference>
<evidence type="ECO:0000256" key="1">
    <source>
        <dbReference type="ARBA" id="ARBA00022801"/>
    </source>
</evidence>
<dbReference type="RefSeq" id="WP_211634571.1">
    <property type="nucleotide sequence ID" value="NZ_CP073100.1"/>
</dbReference>
<proteinExistence type="predicted"/>
<evidence type="ECO:0000313" key="4">
    <source>
        <dbReference type="EMBL" id="QUE53229.1"/>
    </source>
</evidence>
<feature type="domain" description="Alpha/beta hydrolase fold-3" evidence="3">
    <location>
        <begin position="128"/>
        <end position="335"/>
    </location>
</feature>
<keyword evidence="2" id="KW-0732">Signal</keyword>
<evidence type="ECO:0000313" key="5">
    <source>
        <dbReference type="Proteomes" id="UP000676169"/>
    </source>
</evidence>
<dbReference type="AlphaFoldDB" id="A0A975PGZ1"/>
<dbReference type="PANTHER" id="PTHR48081">
    <property type="entry name" value="AB HYDROLASE SUPERFAMILY PROTEIN C4A8.06C"/>
    <property type="match status" value="1"/>
</dbReference>
<keyword evidence="5" id="KW-1185">Reference proteome</keyword>
<dbReference type="InterPro" id="IPR013094">
    <property type="entry name" value="AB_hydrolase_3"/>
</dbReference>
<name>A0A975PGZ1_9BACT</name>
<dbReference type="InterPro" id="IPR050300">
    <property type="entry name" value="GDXG_lipolytic_enzyme"/>
</dbReference>
<evidence type="ECO:0000256" key="2">
    <source>
        <dbReference type="SAM" id="SignalP"/>
    </source>
</evidence>
<feature type="signal peptide" evidence="2">
    <location>
        <begin position="1"/>
        <end position="33"/>
    </location>
</feature>
<dbReference type="GO" id="GO:0016787">
    <property type="term" value="F:hydrolase activity"/>
    <property type="evidence" value="ECO:0007669"/>
    <property type="project" value="UniProtKB-KW"/>
</dbReference>
<sequence length="371" mass="39740">MRTKSSYLKPSLTCFVRLGATAVVLAGVSPLLADEKELPAAPMAKPDAQMQLVLDELAALNGKPVNELSAGDARKQPSPADAVEKLMKKQDKSQEKVDTVDNITIKLSSGDVKGRIYRPASDGPFPVILYIHGGGWVLADLDTYDATPRALANAAQALVISTDYRKAPEHKFPSAHEDCFGAYQWTLENAGRFKGDAKRVALVGESAGGNMAAAVSIMAQAKGMQMPVHQALIYPVANVSMDTPSYRENAMAKPLNALMMKWFFDQELANPTTDSTDPKIALLKAKTLKGLPSTTIITAQIDPLRSDGEMLAKKLQADGVTVNYRNYEGVTHEFFGMGGVVDKAKDAVGVVASDLKDAFAGRPATASTLEK</sequence>
<dbReference type="EMBL" id="CP073100">
    <property type="protein sequence ID" value="QUE53229.1"/>
    <property type="molecule type" value="Genomic_DNA"/>
</dbReference>
<organism evidence="4 5">
    <name type="scientific">Luteolibacter ambystomatis</name>
    <dbReference type="NCBI Taxonomy" id="2824561"/>
    <lineage>
        <taxon>Bacteria</taxon>
        <taxon>Pseudomonadati</taxon>
        <taxon>Verrucomicrobiota</taxon>
        <taxon>Verrucomicrobiia</taxon>
        <taxon>Verrucomicrobiales</taxon>
        <taxon>Verrucomicrobiaceae</taxon>
        <taxon>Luteolibacter</taxon>
    </lineage>
</organism>
<accession>A0A975PGZ1</accession>
<dbReference type="SUPFAM" id="SSF53474">
    <property type="entry name" value="alpha/beta-Hydrolases"/>
    <property type="match status" value="1"/>
</dbReference>
<dbReference type="PANTHER" id="PTHR48081:SF8">
    <property type="entry name" value="ALPHA_BETA HYDROLASE FOLD-3 DOMAIN-CONTAINING PROTEIN-RELATED"/>
    <property type="match status" value="1"/>
</dbReference>
<dbReference type="Pfam" id="PF07859">
    <property type="entry name" value="Abhydrolase_3"/>
    <property type="match status" value="1"/>
</dbReference>
<dbReference type="Gene3D" id="3.40.50.1820">
    <property type="entry name" value="alpha/beta hydrolase"/>
    <property type="match status" value="1"/>
</dbReference>
<keyword evidence="1 4" id="KW-0378">Hydrolase</keyword>
<dbReference type="KEGG" id="lamb:KBB96_10090"/>
<evidence type="ECO:0000259" key="3">
    <source>
        <dbReference type="Pfam" id="PF07859"/>
    </source>
</evidence>